<dbReference type="InterPro" id="IPR011032">
    <property type="entry name" value="GroES-like_sf"/>
</dbReference>
<evidence type="ECO:0000256" key="1">
    <source>
        <dbReference type="ARBA" id="ARBA00023002"/>
    </source>
</evidence>
<organism evidence="3 4">
    <name type="scientific">Cryoendolithus antarcticus</name>
    <dbReference type="NCBI Taxonomy" id="1507870"/>
    <lineage>
        <taxon>Eukaryota</taxon>
        <taxon>Fungi</taxon>
        <taxon>Dikarya</taxon>
        <taxon>Ascomycota</taxon>
        <taxon>Pezizomycotina</taxon>
        <taxon>Dothideomycetes</taxon>
        <taxon>Dothideomycetidae</taxon>
        <taxon>Cladosporiales</taxon>
        <taxon>Cladosporiaceae</taxon>
        <taxon>Cryoendolithus</taxon>
    </lineage>
</organism>
<evidence type="ECO:0000313" key="3">
    <source>
        <dbReference type="EMBL" id="OQO14435.1"/>
    </source>
</evidence>
<dbReference type="PANTHER" id="PTHR11695:SF294">
    <property type="entry name" value="RETICULON-4-INTERACTING PROTEIN 1, MITOCHONDRIAL"/>
    <property type="match status" value="1"/>
</dbReference>
<dbReference type="InterPro" id="IPR002364">
    <property type="entry name" value="Quin_OxRdtase/zeta-crystal_CS"/>
</dbReference>
<evidence type="ECO:0000259" key="2">
    <source>
        <dbReference type="SMART" id="SM00829"/>
    </source>
</evidence>
<dbReference type="InterPro" id="IPR020843">
    <property type="entry name" value="ER"/>
</dbReference>
<dbReference type="SMART" id="SM00829">
    <property type="entry name" value="PKS_ER"/>
    <property type="match status" value="1"/>
</dbReference>
<protein>
    <recommendedName>
        <fullName evidence="2">Enoyl reductase (ER) domain-containing protein</fullName>
    </recommendedName>
</protein>
<comment type="caution">
    <text evidence="3">The sequence shown here is derived from an EMBL/GenBank/DDBJ whole genome shotgun (WGS) entry which is preliminary data.</text>
</comment>
<sequence length="343" mass="36615">MVLTVPISMRAAQYSSTSPSLQSNLRLNHSVPLPPLSAALPPNSALVKISCASLNPVDYKLPEITPYRLRNITLPAIPAGDYTGTVVDSTIPGITPGQRVFGRSDPPHFGALADYAVVLGVNNVIPLPESVSMGQGSTLGVAGLTAYQCLAPNVNPGDRVLINAGSGGTGHFGIQIAKLLGCHVTTTCSAANVEFCRGLGADEVIDYRAVDLVPHLIGSVKATGKRFDLIVDNLPLPSLCYNAHHLLTSQGKYITIAVPPSPLISVPRMFYLPSWLGGASRETQFLRRRSDKAGFEQLASWMRDEKLRVEVQEVFGLEEAGRAFEVLRGGRVRGKIVVKVAEG</sequence>
<dbReference type="OrthoDB" id="201656at2759"/>
<evidence type="ECO:0000313" key="4">
    <source>
        <dbReference type="Proteomes" id="UP000192596"/>
    </source>
</evidence>
<dbReference type="STRING" id="1507870.A0A1V8TST9"/>
<dbReference type="PROSITE" id="PS01162">
    <property type="entry name" value="QOR_ZETA_CRYSTAL"/>
    <property type="match status" value="1"/>
</dbReference>
<dbReference type="GO" id="GO:0005739">
    <property type="term" value="C:mitochondrion"/>
    <property type="evidence" value="ECO:0007669"/>
    <property type="project" value="TreeGrafter"/>
</dbReference>
<keyword evidence="4" id="KW-1185">Reference proteome</keyword>
<proteinExistence type="predicted"/>
<dbReference type="Gene3D" id="3.40.50.720">
    <property type="entry name" value="NAD(P)-binding Rossmann-like Domain"/>
    <property type="match status" value="1"/>
</dbReference>
<accession>A0A1V8TST9</accession>
<dbReference type="InParanoid" id="A0A1V8TST9"/>
<dbReference type="SUPFAM" id="SSF51735">
    <property type="entry name" value="NAD(P)-binding Rossmann-fold domains"/>
    <property type="match status" value="1"/>
</dbReference>
<dbReference type="PANTHER" id="PTHR11695">
    <property type="entry name" value="ALCOHOL DEHYDROGENASE RELATED"/>
    <property type="match status" value="1"/>
</dbReference>
<dbReference type="SUPFAM" id="SSF50129">
    <property type="entry name" value="GroES-like"/>
    <property type="match status" value="1"/>
</dbReference>
<dbReference type="EMBL" id="NAJO01000002">
    <property type="protein sequence ID" value="OQO14435.1"/>
    <property type="molecule type" value="Genomic_DNA"/>
</dbReference>
<feature type="domain" description="Enoyl reductase (ER)" evidence="2">
    <location>
        <begin position="20"/>
        <end position="338"/>
    </location>
</feature>
<reference evidence="4" key="1">
    <citation type="submission" date="2017-03" db="EMBL/GenBank/DDBJ databases">
        <title>Genomes of endolithic fungi from Antarctica.</title>
        <authorList>
            <person name="Coleine C."/>
            <person name="Masonjones S."/>
            <person name="Stajich J.E."/>
        </authorList>
    </citation>
    <scope>NUCLEOTIDE SEQUENCE [LARGE SCALE GENOMIC DNA]</scope>
    <source>
        <strain evidence="4">CCFEE 5527</strain>
    </source>
</reference>
<dbReference type="InterPro" id="IPR050700">
    <property type="entry name" value="YIM1/Zinc_Alcohol_DH_Fams"/>
</dbReference>
<dbReference type="GO" id="GO:0016491">
    <property type="term" value="F:oxidoreductase activity"/>
    <property type="evidence" value="ECO:0007669"/>
    <property type="project" value="UniProtKB-KW"/>
</dbReference>
<dbReference type="InterPro" id="IPR036291">
    <property type="entry name" value="NAD(P)-bd_dom_sf"/>
</dbReference>
<dbReference type="FunCoup" id="A0A1V8TST9">
    <property type="interactions" value="261"/>
</dbReference>
<dbReference type="InterPro" id="IPR013154">
    <property type="entry name" value="ADH-like_N"/>
</dbReference>
<dbReference type="AlphaFoldDB" id="A0A1V8TST9"/>
<name>A0A1V8TST9_9PEZI</name>
<dbReference type="Pfam" id="PF13602">
    <property type="entry name" value="ADH_zinc_N_2"/>
    <property type="match status" value="1"/>
</dbReference>
<dbReference type="Pfam" id="PF08240">
    <property type="entry name" value="ADH_N"/>
    <property type="match status" value="1"/>
</dbReference>
<dbReference type="CDD" id="cd08267">
    <property type="entry name" value="MDR1"/>
    <property type="match status" value="1"/>
</dbReference>
<dbReference type="GO" id="GO:0008270">
    <property type="term" value="F:zinc ion binding"/>
    <property type="evidence" value="ECO:0007669"/>
    <property type="project" value="InterPro"/>
</dbReference>
<dbReference type="Gene3D" id="3.90.180.10">
    <property type="entry name" value="Medium-chain alcohol dehydrogenases, catalytic domain"/>
    <property type="match status" value="1"/>
</dbReference>
<keyword evidence="1" id="KW-0560">Oxidoreductase</keyword>
<gene>
    <name evidence="3" type="ORF">B0A48_01312</name>
</gene>
<dbReference type="Proteomes" id="UP000192596">
    <property type="component" value="Unassembled WGS sequence"/>
</dbReference>